<organism evidence="1 2">
    <name type="scientific">Choristoneura fumiferana</name>
    <name type="common">Spruce budworm moth</name>
    <name type="synonym">Archips fumiferana</name>
    <dbReference type="NCBI Taxonomy" id="7141"/>
    <lineage>
        <taxon>Eukaryota</taxon>
        <taxon>Metazoa</taxon>
        <taxon>Ecdysozoa</taxon>
        <taxon>Arthropoda</taxon>
        <taxon>Hexapoda</taxon>
        <taxon>Insecta</taxon>
        <taxon>Pterygota</taxon>
        <taxon>Neoptera</taxon>
        <taxon>Endopterygota</taxon>
        <taxon>Lepidoptera</taxon>
        <taxon>Glossata</taxon>
        <taxon>Ditrysia</taxon>
        <taxon>Tortricoidea</taxon>
        <taxon>Tortricidae</taxon>
        <taxon>Tortricinae</taxon>
        <taxon>Choristoneura</taxon>
    </lineage>
</organism>
<dbReference type="Proteomes" id="UP001064048">
    <property type="component" value="Chromosome 10"/>
</dbReference>
<comment type="caution">
    <text evidence="1">The sequence shown here is derived from an EMBL/GenBank/DDBJ whole genome shotgun (WGS) entry which is preliminary data.</text>
</comment>
<evidence type="ECO:0000313" key="1">
    <source>
        <dbReference type="EMBL" id="KAI8422703.1"/>
    </source>
</evidence>
<gene>
    <name evidence="1" type="ORF">MSG28_006471</name>
</gene>
<proteinExistence type="predicted"/>
<accession>A0ACC0JF10</accession>
<name>A0ACC0JF10_CHOFU</name>
<dbReference type="EMBL" id="CM046110">
    <property type="protein sequence ID" value="KAI8422703.1"/>
    <property type="molecule type" value="Genomic_DNA"/>
</dbReference>
<protein>
    <submittedName>
        <fullName evidence="1">Uncharacterized protein</fullName>
    </submittedName>
</protein>
<reference evidence="1 2" key="1">
    <citation type="journal article" date="2022" name="Genome Biol. Evol.">
        <title>The Spruce Budworm Genome: Reconstructing the Evolutionary History of Antifreeze Proteins.</title>
        <authorList>
            <person name="Beliveau C."/>
            <person name="Gagne P."/>
            <person name="Picq S."/>
            <person name="Vernygora O."/>
            <person name="Keeling C.I."/>
            <person name="Pinkney K."/>
            <person name="Doucet D."/>
            <person name="Wen F."/>
            <person name="Johnston J.S."/>
            <person name="Maaroufi H."/>
            <person name="Boyle B."/>
            <person name="Laroche J."/>
            <person name="Dewar K."/>
            <person name="Juretic N."/>
            <person name="Blackburn G."/>
            <person name="Nisole A."/>
            <person name="Brunet B."/>
            <person name="Brandao M."/>
            <person name="Lumley L."/>
            <person name="Duan J."/>
            <person name="Quan G."/>
            <person name="Lucarotti C.J."/>
            <person name="Roe A.D."/>
            <person name="Sperling F.A.H."/>
            <person name="Levesque R.C."/>
            <person name="Cusson M."/>
        </authorList>
    </citation>
    <scope>NUCLEOTIDE SEQUENCE [LARGE SCALE GENOMIC DNA]</scope>
    <source>
        <strain evidence="1">Glfc:IPQL:Cfum</strain>
    </source>
</reference>
<keyword evidence="2" id="KW-1185">Reference proteome</keyword>
<sequence>MFRFWFSSRGRSRREVRDAASRSSHAIMSISRQAVQEESEPYHDSLNFVVAAEYLARTERLFSRLRPRARPTPALLPEYRLAYESPQNLALELTKSILYENSDSINKSLHSGDSLWNGKPQQYFESMNYAADEAKEYDSDSLAPC</sequence>
<evidence type="ECO:0000313" key="2">
    <source>
        <dbReference type="Proteomes" id="UP001064048"/>
    </source>
</evidence>